<reference evidence="2 3" key="1">
    <citation type="submission" date="2023-07" db="EMBL/GenBank/DDBJ databases">
        <title>Genomic Encyclopedia of Type Strains, Phase IV (KMG-IV): sequencing the most valuable type-strain genomes for metagenomic binning, comparative biology and taxonomic classification.</title>
        <authorList>
            <person name="Goeker M."/>
        </authorList>
    </citation>
    <scope>NUCLEOTIDE SEQUENCE [LARGE SCALE GENOMIC DNA]</scope>
    <source>
        <strain evidence="2 3">DSM 5896</strain>
    </source>
</reference>
<evidence type="ECO:0000313" key="2">
    <source>
        <dbReference type="EMBL" id="MDQ0392184.1"/>
    </source>
</evidence>
<sequence>MEAALRWFPLARHLAGHPARSAEAELRLALAYRNVFNPQNADVQIVLSDLADFTGFYRVNGAGIPPDDRAFSDGMRAAFGRLFRFLNLTDEEKAALVEAARSETLVSATQGLL</sequence>
<comment type="caution">
    <text evidence="2">The sequence shown here is derived from an EMBL/GenBank/DDBJ whole genome shotgun (WGS) entry which is preliminary data.</text>
</comment>
<evidence type="ECO:0000259" key="1">
    <source>
        <dbReference type="Pfam" id="PF25181"/>
    </source>
</evidence>
<feature type="domain" description="Bbp19-like phage" evidence="1">
    <location>
        <begin position="32"/>
        <end position="98"/>
    </location>
</feature>
<accession>A0ABU0FC50</accession>
<dbReference type="EMBL" id="JAUSVK010000001">
    <property type="protein sequence ID" value="MDQ0392184.1"/>
    <property type="molecule type" value="Genomic_DNA"/>
</dbReference>
<dbReference type="Proteomes" id="UP001237448">
    <property type="component" value="Unassembled WGS sequence"/>
</dbReference>
<evidence type="ECO:0000313" key="3">
    <source>
        <dbReference type="Proteomes" id="UP001237448"/>
    </source>
</evidence>
<dbReference type="Pfam" id="PF25181">
    <property type="entry name" value="Phage_Bbp19"/>
    <property type="match status" value="1"/>
</dbReference>
<name>A0ABU0FC50_9HYPH</name>
<dbReference type="InterPro" id="IPR057447">
    <property type="entry name" value="Bbp19-like_phage"/>
</dbReference>
<proteinExistence type="predicted"/>
<organism evidence="2 3">
    <name type="scientific">Labrys monachus</name>
    <dbReference type="NCBI Taxonomy" id="217067"/>
    <lineage>
        <taxon>Bacteria</taxon>
        <taxon>Pseudomonadati</taxon>
        <taxon>Pseudomonadota</taxon>
        <taxon>Alphaproteobacteria</taxon>
        <taxon>Hyphomicrobiales</taxon>
        <taxon>Xanthobacteraceae</taxon>
        <taxon>Labrys</taxon>
    </lineage>
</organism>
<dbReference type="RefSeq" id="WP_307425686.1">
    <property type="nucleotide sequence ID" value="NZ_JAUSVK010000001.1"/>
</dbReference>
<keyword evidence="3" id="KW-1185">Reference proteome</keyword>
<protein>
    <recommendedName>
        <fullName evidence="1">Bbp19-like phage domain-containing protein</fullName>
    </recommendedName>
</protein>
<gene>
    <name evidence="2" type="ORF">J3R73_001976</name>
</gene>